<keyword evidence="1" id="KW-1133">Transmembrane helix</keyword>
<reference evidence="2" key="1">
    <citation type="submission" date="2020-09" db="EMBL/GenBank/DDBJ databases">
        <title>Genome seq and assembly of Limnohabitants sp.</title>
        <authorList>
            <person name="Chhetri G."/>
        </authorList>
    </citation>
    <scope>NUCLEOTIDE SEQUENCE</scope>
    <source>
        <strain evidence="2">JUR4</strain>
    </source>
</reference>
<dbReference type="Proteomes" id="UP000647424">
    <property type="component" value="Unassembled WGS sequence"/>
</dbReference>
<dbReference type="RefSeq" id="WP_191817873.1">
    <property type="nucleotide sequence ID" value="NZ_JACYFT010000001.1"/>
</dbReference>
<dbReference type="EMBL" id="JACYFT010000001">
    <property type="protein sequence ID" value="MBD8049404.1"/>
    <property type="molecule type" value="Genomic_DNA"/>
</dbReference>
<comment type="caution">
    <text evidence="2">The sequence shown here is derived from an EMBL/GenBank/DDBJ whole genome shotgun (WGS) entry which is preliminary data.</text>
</comment>
<keyword evidence="1" id="KW-0812">Transmembrane</keyword>
<evidence type="ECO:0000313" key="3">
    <source>
        <dbReference type="Proteomes" id="UP000647424"/>
    </source>
</evidence>
<dbReference type="SUPFAM" id="SSF81901">
    <property type="entry name" value="HCP-like"/>
    <property type="match status" value="1"/>
</dbReference>
<protein>
    <submittedName>
        <fullName evidence="2">Sel1 repeat family protein</fullName>
    </submittedName>
</protein>
<feature type="transmembrane region" description="Helical" evidence="1">
    <location>
        <begin position="130"/>
        <end position="150"/>
    </location>
</feature>
<accession>A0A927FDJ6</accession>
<dbReference type="InterPro" id="IPR006597">
    <property type="entry name" value="Sel1-like"/>
</dbReference>
<dbReference type="InterPro" id="IPR011990">
    <property type="entry name" value="TPR-like_helical_dom_sf"/>
</dbReference>
<evidence type="ECO:0000256" key="1">
    <source>
        <dbReference type="SAM" id="Phobius"/>
    </source>
</evidence>
<proteinExistence type="predicted"/>
<dbReference type="AlphaFoldDB" id="A0A927FDJ6"/>
<keyword evidence="3" id="KW-1185">Reference proteome</keyword>
<dbReference type="SMART" id="SM00671">
    <property type="entry name" value="SEL1"/>
    <property type="match status" value="2"/>
</dbReference>
<dbReference type="Gene3D" id="1.25.40.10">
    <property type="entry name" value="Tetratricopeptide repeat domain"/>
    <property type="match status" value="1"/>
</dbReference>
<sequence length="461" mass="50802">MAKYLPLPNGDSAKVNDNVTEAEALNKAIKKYPEIFFVKDSWKCGVESYYAPIPLPSGGYACGFVAYNEAMSKGMSASAVVGKDSTHVGKNIEEVSLMSAFIPVLIASILGFGAAFYFAKRLRQKYKSKVQSALILILMISIGIGLTGIFNELISFPLAGLKIRYEKIVQFIIANLIVFPAVLWGIIVMLGKAKTEESSQAGLRDLSNGNAGFNKLQPNKIPLMEDAYSAISTGEERDKFESKVGDALNDSSKPDVKVHDLSNEEINLLYATALEEIESNRKDKGVWAKSLAQSEGDIKRAEAKYIEERFTALKSKAVNDKMLGHNALAYRELEAKANKGDANSIYELANISYNGTYGKERKLEDAFKLMREAAYLGSAKAQHSLSSLYWKGEGVAANKIYAHAWAVIASTNVSDAKHNVTFFQKQMNMNEIYASDELVAELKKSLSSKHPTITDSYQKWQ</sequence>
<feature type="transmembrane region" description="Helical" evidence="1">
    <location>
        <begin position="170"/>
        <end position="190"/>
    </location>
</feature>
<feature type="transmembrane region" description="Helical" evidence="1">
    <location>
        <begin position="97"/>
        <end position="118"/>
    </location>
</feature>
<organism evidence="2 3">
    <name type="scientific">Limnohabitans radicicola</name>
    <dbReference type="NCBI Taxonomy" id="2771427"/>
    <lineage>
        <taxon>Bacteria</taxon>
        <taxon>Pseudomonadati</taxon>
        <taxon>Pseudomonadota</taxon>
        <taxon>Betaproteobacteria</taxon>
        <taxon>Burkholderiales</taxon>
        <taxon>Comamonadaceae</taxon>
        <taxon>Limnohabitans</taxon>
    </lineage>
</organism>
<gene>
    <name evidence="2" type="ORF">IC609_02525</name>
</gene>
<evidence type="ECO:0000313" key="2">
    <source>
        <dbReference type="EMBL" id="MBD8049404.1"/>
    </source>
</evidence>
<name>A0A927FDJ6_9BURK</name>
<keyword evidence="1" id="KW-0472">Membrane</keyword>